<organism evidence="3 4">
    <name type="scientific">Cardamine amara subsp. amara</name>
    <dbReference type="NCBI Taxonomy" id="228776"/>
    <lineage>
        <taxon>Eukaryota</taxon>
        <taxon>Viridiplantae</taxon>
        <taxon>Streptophyta</taxon>
        <taxon>Embryophyta</taxon>
        <taxon>Tracheophyta</taxon>
        <taxon>Spermatophyta</taxon>
        <taxon>Magnoliopsida</taxon>
        <taxon>eudicotyledons</taxon>
        <taxon>Gunneridae</taxon>
        <taxon>Pentapetalae</taxon>
        <taxon>rosids</taxon>
        <taxon>malvids</taxon>
        <taxon>Brassicales</taxon>
        <taxon>Brassicaceae</taxon>
        <taxon>Cardamineae</taxon>
        <taxon>Cardamine</taxon>
    </lineage>
</organism>
<sequence length="478" mass="53435">MSPPKREKTLASIYSLNLQRLSKKRSLRSEVKDSSAIAAASVNNKRVASEIVKREEDDEEDNDGNISGNAMVKVKLEMQEEPGLLVTCGIQKRKRLARGAKSNISFEVQKCKQPVSASRATRWPIERIKFAEETLAEVLKEKGASFERPVSRSQLRITARKQIGDTGLLDHSLKHIDGKVTPGGAERFRRCYNTDGTMEYWLESADLVKIKLESGIPDPNWVAPSWFKVQTASHESSAVSSKLLMGEIEKMKSDIEELAAKQKLPDHADETEKLHKDLMSWRVQTDKQIAEISNSLTSTQCMFKEMSSWKDKVEQQLAGISTSLKNLQANGSTSFSSAPESWKHMLQSGSLDDFTGNDFEPWDDLIDGLPEAVRPDTYSLPPNPCTDLTLCEEQSLPNIETQRTERGESRSSDQDKAELTPGSSMTAGPKSDIDDSTIQSQETLKELVTWKAKAEQQLTEISNAVLVLQGQNQPTWRY</sequence>
<dbReference type="AlphaFoldDB" id="A0ABD1A2P7"/>
<dbReference type="Proteomes" id="UP001558713">
    <property type="component" value="Unassembled WGS sequence"/>
</dbReference>
<evidence type="ECO:0000256" key="1">
    <source>
        <dbReference type="SAM" id="MobiDB-lite"/>
    </source>
</evidence>
<evidence type="ECO:0000259" key="2">
    <source>
        <dbReference type="Pfam" id="PF25874"/>
    </source>
</evidence>
<dbReference type="InterPro" id="IPR059080">
    <property type="entry name" value="WHD_PTC1"/>
</dbReference>
<reference evidence="3 4" key="1">
    <citation type="submission" date="2024-04" db="EMBL/GenBank/DDBJ databases">
        <title>Genome assembly C_amara_ONT_v2.</title>
        <authorList>
            <person name="Yant L."/>
            <person name="Moore C."/>
            <person name="Slenker M."/>
        </authorList>
    </citation>
    <scope>NUCLEOTIDE SEQUENCE [LARGE SCALE GENOMIC DNA]</scope>
    <source>
        <tissue evidence="3">Leaf</tissue>
    </source>
</reference>
<dbReference type="InterPro" id="IPR044221">
    <property type="entry name" value="DYAD/AMEIOTIC1"/>
</dbReference>
<protein>
    <submittedName>
        <fullName evidence="3">Protein DYAD</fullName>
    </submittedName>
</protein>
<proteinExistence type="predicted"/>
<dbReference type="PANTHER" id="PTHR46740:SF1">
    <property type="entry name" value="DYAD PROTEIN"/>
    <property type="match status" value="1"/>
</dbReference>
<feature type="domain" description="PTC1-like winged helix-turn-helix" evidence="2">
    <location>
        <begin position="122"/>
        <end position="204"/>
    </location>
</feature>
<accession>A0ABD1A2P7</accession>
<evidence type="ECO:0000313" key="3">
    <source>
        <dbReference type="EMBL" id="KAL1201131.1"/>
    </source>
</evidence>
<dbReference type="Pfam" id="PF25874">
    <property type="entry name" value="WHD_plant_repro"/>
    <property type="match status" value="1"/>
</dbReference>
<dbReference type="EMBL" id="JBANAX010000595">
    <property type="protein sequence ID" value="KAL1201131.1"/>
    <property type="molecule type" value="Genomic_DNA"/>
</dbReference>
<name>A0ABD1A2P7_CARAN</name>
<keyword evidence="4" id="KW-1185">Reference proteome</keyword>
<feature type="region of interest" description="Disordered" evidence="1">
    <location>
        <begin position="366"/>
        <end position="435"/>
    </location>
</feature>
<comment type="caution">
    <text evidence="3">The sequence shown here is derived from an EMBL/GenBank/DDBJ whole genome shotgun (WGS) entry which is preliminary data.</text>
</comment>
<feature type="compositionally biased region" description="Basic and acidic residues" evidence="1">
    <location>
        <begin position="402"/>
        <end position="418"/>
    </location>
</feature>
<evidence type="ECO:0000313" key="4">
    <source>
        <dbReference type="Proteomes" id="UP001558713"/>
    </source>
</evidence>
<gene>
    <name evidence="3" type="ORF">V5N11_008880</name>
</gene>
<dbReference type="PANTHER" id="PTHR46740">
    <property type="entry name" value="PROTEIN DYAD"/>
    <property type="match status" value="1"/>
</dbReference>